<evidence type="ECO:0000256" key="7">
    <source>
        <dbReference type="ARBA" id="ARBA00022801"/>
    </source>
</evidence>
<dbReference type="GO" id="GO:0046872">
    <property type="term" value="F:metal ion binding"/>
    <property type="evidence" value="ECO:0007669"/>
    <property type="project" value="UniProtKB-KW"/>
</dbReference>
<dbReference type="SUPFAM" id="SSF52025">
    <property type="entry name" value="PA domain"/>
    <property type="match status" value="1"/>
</dbReference>
<keyword evidence="6 9" id="KW-0732">Signal</keyword>
<gene>
    <name evidence="12" type="ORF">HNR40_007747</name>
</gene>
<dbReference type="Pfam" id="PF04389">
    <property type="entry name" value="Peptidase_M28"/>
    <property type="match status" value="1"/>
</dbReference>
<evidence type="ECO:0000259" key="10">
    <source>
        <dbReference type="Pfam" id="PF02225"/>
    </source>
</evidence>
<accession>A0A7W8A9V8</accession>
<organism evidence="12 13">
    <name type="scientific">Nonomuraea endophytica</name>
    <dbReference type="NCBI Taxonomy" id="714136"/>
    <lineage>
        <taxon>Bacteria</taxon>
        <taxon>Bacillati</taxon>
        <taxon>Actinomycetota</taxon>
        <taxon>Actinomycetes</taxon>
        <taxon>Streptosporangiales</taxon>
        <taxon>Streptosporangiaceae</taxon>
        <taxon>Nonomuraea</taxon>
    </lineage>
</organism>
<keyword evidence="3 12" id="KW-0031">Aminopeptidase</keyword>
<feature type="signal peptide" evidence="9">
    <location>
        <begin position="1"/>
        <end position="29"/>
    </location>
</feature>
<keyword evidence="7 12" id="KW-0378">Hydrolase</keyword>
<dbReference type="GO" id="GO:0004177">
    <property type="term" value="F:aminopeptidase activity"/>
    <property type="evidence" value="ECO:0007669"/>
    <property type="project" value="UniProtKB-KW"/>
</dbReference>
<feature type="domain" description="Peptidase M28" evidence="11">
    <location>
        <begin position="261"/>
        <end position="475"/>
    </location>
</feature>
<dbReference type="EMBL" id="JACHIN010000012">
    <property type="protein sequence ID" value="MBB5082252.1"/>
    <property type="molecule type" value="Genomic_DNA"/>
</dbReference>
<dbReference type="PANTHER" id="PTHR12147">
    <property type="entry name" value="METALLOPEPTIDASE M28 FAMILY MEMBER"/>
    <property type="match status" value="1"/>
</dbReference>
<evidence type="ECO:0000259" key="11">
    <source>
        <dbReference type="Pfam" id="PF04389"/>
    </source>
</evidence>
<evidence type="ECO:0000256" key="9">
    <source>
        <dbReference type="SAM" id="SignalP"/>
    </source>
</evidence>
<dbReference type="InterPro" id="IPR041756">
    <property type="entry name" value="M28_SGAP-like"/>
</dbReference>
<dbReference type="PANTHER" id="PTHR12147:SF26">
    <property type="entry name" value="PEPTIDASE M28 DOMAIN-CONTAINING PROTEIN"/>
    <property type="match status" value="1"/>
</dbReference>
<dbReference type="CDD" id="cd04818">
    <property type="entry name" value="PA_subtilisin_1"/>
    <property type="match status" value="1"/>
</dbReference>
<dbReference type="InterPro" id="IPR046450">
    <property type="entry name" value="PA_dom_sf"/>
</dbReference>
<dbReference type="EC" id="3.4.11.15" evidence="12"/>
<evidence type="ECO:0000313" key="12">
    <source>
        <dbReference type="EMBL" id="MBB5082252.1"/>
    </source>
</evidence>
<dbReference type="Proteomes" id="UP000568380">
    <property type="component" value="Unassembled WGS sequence"/>
</dbReference>
<dbReference type="SUPFAM" id="SSF53187">
    <property type="entry name" value="Zn-dependent exopeptidases"/>
    <property type="match status" value="1"/>
</dbReference>
<dbReference type="CDD" id="cd03876">
    <property type="entry name" value="M28_SGAP_like"/>
    <property type="match status" value="1"/>
</dbReference>
<dbReference type="Gene3D" id="3.40.630.10">
    <property type="entry name" value="Zn peptidases"/>
    <property type="match status" value="2"/>
</dbReference>
<comment type="similarity">
    <text evidence="2">Belongs to the peptidase M28 family. M28A subfamily.</text>
</comment>
<keyword evidence="8" id="KW-0862">Zinc</keyword>
<evidence type="ECO:0000256" key="3">
    <source>
        <dbReference type="ARBA" id="ARBA00022438"/>
    </source>
</evidence>
<dbReference type="GO" id="GO:0006508">
    <property type="term" value="P:proteolysis"/>
    <property type="evidence" value="ECO:0007669"/>
    <property type="project" value="UniProtKB-KW"/>
</dbReference>
<protein>
    <submittedName>
        <fullName evidence="12">Aminopeptidase Y</fullName>
        <ecNumber evidence="12">3.4.11.15</ecNumber>
    </submittedName>
</protein>
<evidence type="ECO:0000313" key="13">
    <source>
        <dbReference type="Proteomes" id="UP000568380"/>
    </source>
</evidence>
<evidence type="ECO:0000256" key="5">
    <source>
        <dbReference type="ARBA" id="ARBA00022723"/>
    </source>
</evidence>
<dbReference type="GO" id="GO:0008235">
    <property type="term" value="F:metalloexopeptidase activity"/>
    <property type="evidence" value="ECO:0007669"/>
    <property type="project" value="InterPro"/>
</dbReference>
<keyword evidence="4" id="KW-0645">Protease</keyword>
<evidence type="ECO:0000256" key="2">
    <source>
        <dbReference type="ARBA" id="ARBA00005957"/>
    </source>
</evidence>
<comment type="cofactor">
    <cofactor evidence="1">
        <name>Zn(2+)</name>
        <dbReference type="ChEBI" id="CHEBI:29105"/>
    </cofactor>
</comment>
<dbReference type="InterPro" id="IPR007484">
    <property type="entry name" value="Peptidase_M28"/>
</dbReference>
<reference evidence="12 13" key="1">
    <citation type="submission" date="2020-08" db="EMBL/GenBank/DDBJ databases">
        <title>Genomic Encyclopedia of Type Strains, Phase IV (KMG-IV): sequencing the most valuable type-strain genomes for metagenomic binning, comparative biology and taxonomic classification.</title>
        <authorList>
            <person name="Goeker M."/>
        </authorList>
    </citation>
    <scope>NUCLEOTIDE SEQUENCE [LARGE SCALE GENOMIC DNA]</scope>
    <source>
        <strain evidence="12 13">DSM 45385</strain>
    </source>
</reference>
<evidence type="ECO:0000256" key="8">
    <source>
        <dbReference type="ARBA" id="ARBA00022833"/>
    </source>
</evidence>
<dbReference type="InterPro" id="IPR045175">
    <property type="entry name" value="M28_fam"/>
</dbReference>
<name>A0A7W8A9V8_9ACTN</name>
<feature type="domain" description="PA" evidence="10">
    <location>
        <begin position="146"/>
        <end position="238"/>
    </location>
</feature>
<dbReference type="Gene3D" id="3.50.30.30">
    <property type="match status" value="1"/>
</dbReference>
<evidence type="ECO:0000256" key="1">
    <source>
        <dbReference type="ARBA" id="ARBA00001947"/>
    </source>
</evidence>
<dbReference type="FunFam" id="3.40.630.10:FF:000054">
    <property type="entry name" value="Peptide hydrolase"/>
    <property type="match status" value="1"/>
</dbReference>
<dbReference type="RefSeq" id="WP_184970276.1">
    <property type="nucleotide sequence ID" value="NZ_JACHIN010000012.1"/>
</dbReference>
<dbReference type="AlphaFoldDB" id="A0A7W8A9V8"/>
<evidence type="ECO:0000256" key="4">
    <source>
        <dbReference type="ARBA" id="ARBA00022670"/>
    </source>
</evidence>
<evidence type="ECO:0000256" key="6">
    <source>
        <dbReference type="ARBA" id="ARBA00022729"/>
    </source>
</evidence>
<dbReference type="Pfam" id="PF02225">
    <property type="entry name" value="PA"/>
    <property type="match status" value="1"/>
</dbReference>
<dbReference type="InterPro" id="IPR003137">
    <property type="entry name" value="PA_domain"/>
</dbReference>
<keyword evidence="5" id="KW-0479">Metal-binding</keyword>
<keyword evidence="13" id="KW-1185">Reference proteome</keyword>
<proteinExistence type="inferred from homology"/>
<feature type="chain" id="PRO_5030575979" evidence="9">
    <location>
        <begin position="30"/>
        <end position="517"/>
    </location>
</feature>
<comment type="caution">
    <text evidence="12">The sequence shown here is derived from an EMBL/GenBank/DDBJ whole genome shotgun (WGS) entry which is preliminary data.</text>
</comment>
<sequence length="517" mass="54366">MRRRLSAGVLGAAALALVTPLALSAPAYADHGRDPARQLVQAVKGKHVERHLRVLDLIAKAGGGTRVSSSRGHELSRDYVATLLRAVGYKVTVQPFEFTFDGYRTKPVLERLSPSPKAYKNGFFNDYVAMGDSPAGGVTGPIQAVDLVLPPTPQPSSTSGCEAADFAGFVQGSVALLQRGTCNFGVKAKNAQNAGASAVIVLNEGQPGRTDVDLNPALSDPSITIPSFFTSFAVGSDLAATPGATVKLNWDPLIEQRTTYNVIAESRGGRADNVVMMGAHLDSVQEGPGINDNGSGSAGVLEVALQMARFQPVNKVRFGFWGAEEFGLLGSKHYVESLSQEQKNAIGLYLNYDMIGSPNFAYHIYDGDGDAFGVPGPAGSAQLEKDFQGFYSGRGLPFKPSEFDGRSDYKAFIDAGIAGGGLFTGAEKKKTEEEAKLFGGTAGEPYDPCYHGECDTIKNVDETALDVNSDAIAALAAKYTYSKAALDAIHKPGAPHTPPAARMAATVAHDGVPSATS</sequence>